<keyword evidence="3" id="KW-1185">Reference proteome</keyword>
<feature type="domain" description="BTB" evidence="1">
    <location>
        <begin position="1"/>
        <end position="64"/>
    </location>
</feature>
<dbReference type="InterPro" id="IPR000210">
    <property type="entry name" value="BTB/POZ_dom"/>
</dbReference>
<dbReference type="EMBL" id="BTSX01000005">
    <property type="protein sequence ID" value="GMT00203.1"/>
    <property type="molecule type" value="Genomic_DNA"/>
</dbReference>
<evidence type="ECO:0000313" key="3">
    <source>
        <dbReference type="Proteomes" id="UP001432027"/>
    </source>
</evidence>
<gene>
    <name evidence="2" type="ORF">PENTCL1PPCAC_22377</name>
</gene>
<feature type="non-terminal residue" evidence="2">
    <location>
        <position position="64"/>
    </location>
</feature>
<evidence type="ECO:0000313" key="2">
    <source>
        <dbReference type="EMBL" id="GMT00203.1"/>
    </source>
</evidence>
<dbReference type="PANTHER" id="PTHR22744:SF14">
    <property type="entry name" value="BTB DOMAIN-CONTAINING PROTEIN-RELATED"/>
    <property type="match status" value="1"/>
</dbReference>
<dbReference type="PROSITE" id="PS50097">
    <property type="entry name" value="BTB"/>
    <property type="match status" value="1"/>
</dbReference>
<protein>
    <recommendedName>
        <fullName evidence="1">BTB domain-containing protein</fullName>
    </recommendedName>
</protein>
<dbReference type="AlphaFoldDB" id="A0AAV5U1H0"/>
<feature type="non-terminal residue" evidence="2">
    <location>
        <position position="1"/>
    </location>
</feature>
<sequence length="64" mass="7285">LVVAGQKVYANKGILAIHSPIFSNMFYGDFSEKNEKEIELKGIDREMTQLDILSNSRIDSRLQL</sequence>
<accession>A0AAV5U1H0</accession>
<dbReference type="Gene3D" id="3.30.710.10">
    <property type="entry name" value="Potassium Channel Kv1.1, Chain A"/>
    <property type="match status" value="1"/>
</dbReference>
<dbReference type="PANTHER" id="PTHR22744">
    <property type="entry name" value="HELIX LOOP HELIX PROTEIN 21-RELATED"/>
    <property type="match status" value="1"/>
</dbReference>
<dbReference type="Proteomes" id="UP001432027">
    <property type="component" value="Unassembled WGS sequence"/>
</dbReference>
<comment type="caution">
    <text evidence="2">The sequence shown here is derived from an EMBL/GenBank/DDBJ whole genome shotgun (WGS) entry which is preliminary data.</text>
</comment>
<dbReference type="SUPFAM" id="SSF54695">
    <property type="entry name" value="POZ domain"/>
    <property type="match status" value="1"/>
</dbReference>
<name>A0AAV5U1H0_9BILA</name>
<dbReference type="InterPro" id="IPR011333">
    <property type="entry name" value="SKP1/BTB/POZ_sf"/>
</dbReference>
<organism evidence="2 3">
    <name type="scientific">Pristionchus entomophagus</name>
    <dbReference type="NCBI Taxonomy" id="358040"/>
    <lineage>
        <taxon>Eukaryota</taxon>
        <taxon>Metazoa</taxon>
        <taxon>Ecdysozoa</taxon>
        <taxon>Nematoda</taxon>
        <taxon>Chromadorea</taxon>
        <taxon>Rhabditida</taxon>
        <taxon>Rhabditina</taxon>
        <taxon>Diplogasteromorpha</taxon>
        <taxon>Diplogasteroidea</taxon>
        <taxon>Neodiplogasteridae</taxon>
        <taxon>Pristionchus</taxon>
    </lineage>
</organism>
<dbReference type="Pfam" id="PF00651">
    <property type="entry name" value="BTB"/>
    <property type="match status" value="1"/>
</dbReference>
<dbReference type="CDD" id="cd18186">
    <property type="entry name" value="BTB_POZ_ZBTB_KLHL-like"/>
    <property type="match status" value="1"/>
</dbReference>
<proteinExistence type="predicted"/>
<reference evidence="2" key="1">
    <citation type="submission" date="2023-10" db="EMBL/GenBank/DDBJ databases">
        <title>Genome assembly of Pristionchus species.</title>
        <authorList>
            <person name="Yoshida K."/>
            <person name="Sommer R.J."/>
        </authorList>
    </citation>
    <scope>NUCLEOTIDE SEQUENCE</scope>
    <source>
        <strain evidence="2">RS0144</strain>
    </source>
</reference>
<evidence type="ECO:0000259" key="1">
    <source>
        <dbReference type="PROSITE" id="PS50097"/>
    </source>
</evidence>